<protein>
    <recommendedName>
        <fullName evidence="1">Reverse transcriptase domain-containing protein</fullName>
    </recommendedName>
</protein>
<proteinExistence type="predicted"/>
<organism evidence="2 3">
    <name type="scientific">Leptobrachium leishanense</name>
    <name type="common">Leishan spiny toad</name>
    <dbReference type="NCBI Taxonomy" id="445787"/>
    <lineage>
        <taxon>Eukaryota</taxon>
        <taxon>Metazoa</taxon>
        <taxon>Chordata</taxon>
        <taxon>Craniata</taxon>
        <taxon>Vertebrata</taxon>
        <taxon>Euteleostomi</taxon>
        <taxon>Amphibia</taxon>
        <taxon>Batrachia</taxon>
        <taxon>Anura</taxon>
        <taxon>Pelobatoidea</taxon>
        <taxon>Megophryidae</taxon>
        <taxon>Leptobrachium</taxon>
    </lineage>
</organism>
<dbReference type="PANTHER" id="PTHR31635:SF196">
    <property type="entry name" value="REVERSE TRANSCRIPTASE DOMAIN-CONTAINING PROTEIN-RELATED"/>
    <property type="match status" value="1"/>
</dbReference>
<accession>A0A8C5W9X9</accession>
<evidence type="ECO:0000313" key="3">
    <source>
        <dbReference type="Proteomes" id="UP000694569"/>
    </source>
</evidence>
<reference evidence="2" key="1">
    <citation type="submission" date="2025-08" db="UniProtKB">
        <authorList>
            <consortium name="Ensembl"/>
        </authorList>
    </citation>
    <scope>IDENTIFICATION</scope>
</reference>
<dbReference type="PROSITE" id="PS50878">
    <property type="entry name" value="RT_POL"/>
    <property type="match status" value="1"/>
</dbReference>
<dbReference type="PANTHER" id="PTHR31635">
    <property type="entry name" value="REVERSE TRANSCRIPTASE DOMAIN-CONTAINING PROTEIN-RELATED"/>
    <property type="match status" value="1"/>
</dbReference>
<dbReference type="OrthoDB" id="421040at2759"/>
<dbReference type="AlphaFoldDB" id="A0A8C5W9X9"/>
<dbReference type="SUPFAM" id="SSF56672">
    <property type="entry name" value="DNA/RNA polymerases"/>
    <property type="match status" value="1"/>
</dbReference>
<feature type="domain" description="Reverse transcriptase" evidence="1">
    <location>
        <begin position="1"/>
        <end position="158"/>
    </location>
</feature>
<reference evidence="2" key="2">
    <citation type="submission" date="2025-09" db="UniProtKB">
        <authorList>
            <consortium name="Ensembl"/>
        </authorList>
    </citation>
    <scope>IDENTIFICATION</scope>
</reference>
<dbReference type="Proteomes" id="UP000694569">
    <property type="component" value="Unplaced"/>
</dbReference>
<sequence>MLERMGFGDQWCSWLWALYDCPQARVRVNGRQSTPLTIYNGTRQGCPLSPLLFLLYLEPLLQAIRDNPAIRGVTVPGQELKVATFVDDLLFTLTDPLSSVSALMTELDAFTAFSGYKINVLKSEFLGVNLSRVVTESIRHTYGMRWVPEGLKYLGIRLSSDLDKLFQLNYVSLLQQIKGDLRNWNLPHISWLGRINVLRMNILPRLLYLFQTLPITVPQTFFSDLRQTFTGYVWRRKRARISYSELTRPVGRGGLGLPHAYFYYLAAVCSILYGLAKGTMGKLWENVLQAGIAWPLSSLPWQSAPLANLGLRSHPLLSTLLRLWRKHGVALGLTTLTSRLTPLTHNPLFSPRLTPTFLDGLLPKPYIPLEAVVEDDRLLPLERLVAPEIANKSMVKFQYAQLSHFIRSTTWLTEGLPPLAPFETFCTDKNRYGHIVSNLYSYIMRGAYKIDSPLLLKWETDLGVDISAEEWSRAFELTYFASRSQALRESNCKLFMRWYLTPSVLHAMDPLLPDSCWRCKVARGNYVHIWCTCPKIQNFWSDVAHEISRLGGLEVEFTPSAYLLNVLPFSMLSFKNSLLAILLTAARALIPLYWRRECAPTVRDWVLRVEGVRALEEAHYSSFGKYEEFYAIWRPWSSNLRSITVSDRSPVEEQEVS</sequence>
<keyword evidence="3" id="KW-1185">Reference proteome</keyword>
<dbReference type="GeneTree" id="ENSGT00940000165023"/>
<evidence type="ECO:0000259" key="1">
    <source>
        <dbReference type="PROSITE" id="PS50878"/>
    </source>
</evidence>
<name>A0A8C5W9X9_9ANUR</name>
<evidence type="ECO:0000313" key="2">
    <source>
        <dbReference type="Ensembl" id="ENSLLEP00000025188.1"/>
    </source>
</evidence>
<dbReference type="Pfam" id="PF00078">
    <property type="entry name" value="RVT_1"/>
    <property type="match status" value="1"/>
</dbReference>
<dbReference type="Ensembl" id="ENSLLET00000026148.1">
    <property type="protein sequence ID" value="ENSLLEP00000025188.1"/>
    <property type="gene ID" value="ENSLLEG00000016001.1"/>
</dbReference>
<dbReference type="InterPro" id="IPR000477">
    <property type="entry name" value="RT_dom"/>
</dbReference>
<dbReference type="InterPro" id="IPR043502">
    <property type="entry name" value="DNA/RNA_pol_sf"/>
</dbReference>